<comment type="caution">
    <text evidence="1">The sequence shown here is derived from an EMBL/GenBank/DDBJ whole genome shotgun (WGS) entry which is preliminary data.</text>
</comment>
<evidence type="ECO:0000313" key="1">
    <source>
        <dbReference type="EMBL" id="MPD03361.1"/>
    </source>
</evidence>
<name>A0A5B7K2N9_PORTR</name>
<proteinExistence type="predicted"/>
<protein>
    <submittedName>
        <fullName evidence="1">Uncharacterized protein</fullName>
    </submittedName>
</protein>
<dbReference type="Proteomes" id="UP000324222">
    <property type="component" value="Unassembled WGS sequence"/>
</dbReference>
<keyword evidence="2" id="KW-1185">Reference proteome</keyword>
<evidence type="ECO:0000313" key="2">
    <source>
        <dbReference type="Proteomes" id="UP000324222"/>
    </source>
</evidence>
<gene>
    <name evidence="1" type="ORF">E2C01_098997</name>
</gene>
<dbReference type="AlphaFoldDB" id="A0A5B7K2N9"/>
<sequence length="66" mass="7462">MSRWAGLSVWWEGPVPGRQGRRDGEVSRVPALHLHPQSVIRCERECIRASETVGVSERARGHCKKL</sequence>
<dbReference type="EMBL" id="VSRR010135809">
    <property type="protein sequence ID" value="MPD03361.1"/>
    <property type="molecule type" value="Genomic_DNA"/>
</dbReference>
<organism evidence="1 2">
    <name type="scientific">Portunus trituberculatus</name>
    <name type="common">Swimming crab</name>
    <name type="synonym">Neptunus trituberculatus</name>
    <dbReference type="NCBI Taxonomy" id="210409"/>
    <lineage>
        <taxon>Eukaryota</taxon>
        <taxon>Metazoa</taxon>
        <taxon>Ecdysozoa</taxon>
        <taxon>Arthropoda</taxon>
        <taxon>Crustacea</taxon>
        <taxon>Multicrustacea</taxon>
        <taxon>Malacostraca</taxon>
        <taxon>Eumalacostraca</taxon>
        <taxon>Eucarida</taxon>
        <taxon>Decapoda</taxon>
        <taxon>Pleocyemata</taxon>
        <taxon>Brachyura</taxon>
        <taxon>Eubrachyura</taxon>
        <taxon>Portunoidea</taxon>
        <taxon>Portunidae</taxon>
        <taxon>Portuninae</taxon>
        <taxon>Portunus</taxon>
    </lineage>
</organism>
<accession>A0A5B7K2N9</accession>
<reference evidence="1 2" key="1">
    <citation type="submission" date="2019-05" db="EMBL/GenBank/DDBJ databases">
        <title>Another draft genome of Portunus trituberculatus and its Hox gene families provides insights of decapod evolution.</title>
        <authorList>
            <person name="Jeong J.-H."/>
            <person name="Song I."/>
            <person name="Kim S."/>
            <person name="Choi T."/>
            <person name="Kim D."/>
            <person name="Ryu S."/>
            <person name="Kim W."/>
        </authorList>
    </citation>
    <scope>NUCLEOTIDE SEQUENCE [LARGE SCALE GENOMIC DNA]</scope>
    <source>
        <tissue evidence="1">Muscle</tissue>
    </source>
</reference>